<protein>
    <submittedName>
        <fullName evidence="1">Uncharacterized protein</fullName>
    </submittedName>
</protein>
<accession>A0ABR2ZF60</accession>
<evidence type="ECO:0000313" key="2">
    <source>
        <dbReference type="Proteomes" id="UP001437256"/>
    </source>
</evidence>
<comment type="caution">
    <text evidence="1">The sequence shown here is derived from an EMBL/GenBank/DDBJ whole genome shotgun (WGS) entry which is preliminary data.</text>
</comment>
<sequence>LTDTYLDYYNREILATVDACITEQQMRQSMGRILTADELSIAQHLSRPIVVVDFVNFDDPIRTGKGFAVGIPAQIRDALATRTMLPQDLAPMFERWRRSTYIEELYVITLFPGKESGVMAVDYSFPHHLNLEED</sequence>
<organism evidence="1 2">
    <name type="scientific">Marasmius tenuissimus</name>
    <dbReference type="NCBI Taxonomy" id="585030"/>
    <lineage>
        <taxon>Eukaryota</taxon>
        <taxon>Fungi</taxon>
        <taxon>Dikarya</taxon>
        <taxon>Basidiomycota</taxon>
        <taxon>Agaricomycotina</taxon>
        <taxon>Agaricomycetes</taxon>
        <taxon>Agaricomycetidae</taxon>
        <taxon>Agaricales</taxon>
        <taxon>Marasmiineae</taxon>
        <taxon>Marasmiaceae</taxon>
        <taxon>Marasmius</taxon>
    </lineage>
</organism>
<reference evidence="1 2" key="1">
    <citation type="submission" date="2024-05" db="EMBL/GenBank/DDBJ databases">
        <title>A draft genome resource for the thread blight pathogen Marasmius tenuissimus strain MS-2.</title>
        <authorList>
            <person name="Yulfo-Soto G.E."/>
            <person name="Baruah I.K."/>
            <person name="Amoako-Attah I."/>
            <person name="Bukari Y."/>
            <person name="Meinhardt L.W."/>
            <person name="Bailey B.A."/>
            <person name="Cohen S.P."/>
        </authorList>
    </citation>
    <scope>NUCLEOTIDE SEQUENCE [LARGE SCALE GENOMIC DNA]</scope>
    <source>
        <strain evidence="1 2">MS-2</strain>
    </source>
</reference>
<evidence type="ECO:0000313" key="1">
    <source>
        <dbReference type="EMBL" id="KAL0059854.1"/>
    </source>
</evidence>
<keyword evidence="2" id="KW-1185">Reference proteome</keyword>
<proteinExistence type="predicted"/>
<dbReference type="EMBL" id="JBBXMP010000203">
    <property type="protein sequence ID" value="KAL0059854.1"/>
    <property type="molecule type" value="Genomic_DNA"/>
</dbReference>
<dbReference type="Proteomes" id="UP001437256">
    <property type="component" value="Unassembled WGS sequence"/>
</dbReference>
<gene>
    <name evidence="1" type="ORF">AAF712_013394</name>
</gene>
<feature type="non-terminal residue" evidence="1">
    <location>
        <position position="1"/>
    </location>
</feature>
<name>A0ABR2ZF60_9AGAR</name>